<dbReference type="Proteomes" id="UP000278035">
    <property type="component" value="Chromosome"/>
</dbReference>
<dbReference type="KEGG" id="slj:EGC82_20475"/>
<evidence type="ECO:0000313" key="5">
    <source>
        <dbReference type="Proteomes" id="UP000278035"/>
    </source>
</evidence>
<name>A0A3G8M0P8_9GAMM</name>
<evidence type="ECO:0000313" key="4">
    <source>
        <dbReference type="EMBL" id="AZG74915.1"/>
    </source>
</evidence>
<organism evidence="4 5">
    <name type="scientific">Shewanella livingstonensis</name>
    <dbReference type="NCBI Taxonomy" id="150120"/>
    <lineage>
        <taxon>Bacteria</taxon>
        <taxon>Pseudomonadati</taxon>
        <taxon>Pseudomonadota</taxon>
        <taxon>Gammaproteobacteria</taxon>
        <taxon>Alteromonadales</taxon>
        <taxon>Shewanellaceae</taxon>
        <taxon>Shewanella</taxon>
    </lineage>
</organism>
<gene>
    <name evidence="4" type="ORF">EGC82_20475</name>
</gene>
<feature type="domain" description="Solute-binding protein family 3/N-terminal" evidence="3">
    <location>
        <begin position="49"/>
        <end position="252"/>
    </location>
</feature>
<evidence type="ECO:0000256" key="1">
    <source>
        <dbReference type="ARBA" id="ARBA00010333"/>
    </source>
</evidence>
<proteinExistence type="inferred from homology"/>
<evidence type="ECO:0000259" key="3">
    <source>
        <dbReference type="Pfam" id="PF00497"/>
    </source>
</evidence>
<keyword evidence="5" id="KW-1185">Reference proteome</keyword>
<dbReference type="PANTHER" id="PTHR35936">
    <property type="entry name" value="MEMBRANE-BOUND LYTIC MUREIN TRANSGLYCOSYLASE F"/>
    <property type="match status" value="1"/>
</dbReference>
<dbReference type="SUPFAM" id="SSF53850">
    <property type="entry name" value="Periplasmic binding protein-like II"/>
    <property type="match status" value="1"/>
</dbReference>
<dbReference type="Pfam" id="PF00497">
    <property type="entry name" value="SBP_bac_3"/>
    <property type="match status" value="1"/>
</dbReference>
<dbReference type="EMBL" id="CP034015">
    <property type="protein sequence ID" value="AZG74915.1"/>
    <property type="molecule type" value="Genomic_DNA"/>
</dbReference>
<dbReference type="PANTHER" id="PTHR35936:SF25">
    <property type="entry name" value="ABC TRANSPORTER SUBSTRATE-BINDING PROTEIN"/>
    <property type="match status" value="1"/>
</dbReference>
<dbReference type="OrthoDB" id="245568at2"/>
<comment type="similarity">
    <text evidence="1">Belongs to the bacterial solute-binding protein 3 family.</text>
</comment>
<reference evidence="5" key="1">
    <citation type="submission" date="2018-11" db="EMBL/GenBank/DDBJ databases">
        <title>Shewanella sp. M2.</title>
        <authorList>
            <person name="Hwang Y.J."/>
            <person name="Hwang C.Y."/>
        </authorList>
    </citation>
    <scope>NUCLEOTIDE SEQUENCE [LARGE SCALE GENOMIC DNA]</scope>
    <source>
        <strain evidence="5">LMG 19866</strain>
    </source>
</reference>
<sequence length="276" mass="31023">MTIPARSYHGAQYLLKYLFILLSIFSIHAHAAPVLIASDIWCPYICENKTGYVVDLTRRAFEIQGQDVEFRTIPYKRALIELQRNNIDAVLALTSSVIANNQLLSTDVVMGYNSNDFYTLVGSTESFEQISDLNKTQQAAVVNGYGYGIELDAWFGAHPNTYFASGNDPLAMNIIRLVKGRHSVIIDNKNVIEYTASQLNLTQQLRYAGTIGKPVPLYVGFSQQNKANAITFANGIDMLKANGEYQQIMNKYQILPEVNADEVRHKNLQKFLPIFN</sequence>
<dbReference type="AlphaFoldDB" id="A0A3G8M0P8"/>
<keyword evidence="2" id="KW-0732">Signal</keyword>
<accession>A0A3G8M0P8</accession>
<dbReference type="InterPro" id="IPR001638">
    <property type="entry name" value="Solute-binding_3/MltF_N"/>
</dbReference>
<protein>
    <recommendedName>
        <fullName evidence="3">Solute-binding protein family 3/N-terminal domain-containing protein</fullName>
    </recommendedName>
</protein>
<dbReference type="Gene3D" id="3.40.190.10">
    <property type="entry name" value="Periplasmic binding protein-like II"/>
    <property type="match status" value="2"/>
</dbReference>
<evidence type="ECO:0000256" key="2">
    <source>
        <dbReference type="ARBA" id="ARBA00022729"/>
    </source>
</evidence>